<dbReference type="AlphaFoldDB" id="A0AAU9JWU0"/>
<feature type="region of interest" description="Disordered" evidence="7">
    <location>
        <begin position="450"/>
        <end position="478"/>
    </location>
</feature>
<evidence type="ECO:0000256" key="2">
    <source>
        <dbReference type="ARBA" id="ARBA00022679"/>
    </source>
</evidence>
<dbReference type="InterPro" id="IPR011009">
    <property type="entry name" value="Kinase-like_dom_sf"/>
</dbReference>
<dbReference type="PROSITE" id="PS50011">
    <property type="entry name" value="PROTEIN_KINASE_DOM"/>
    <property type="match status" value="1"/>
</dbReference>
<evidence type="ECO:0000259" key="8">
    <source>
        <dbReference type="PROSITE" id="PS50011"/>
    </source>
</evidence>
<evidence type="ECO:0000256" key="6">
    <source>
        <dbReference type="PROSITE-ProRule" id="PRU10141"/>
    </source>
</evidence>
<dbReference type="Gene3D" id="3.30.200.20">
    <property type="entry name" value="Phosphorylase Kinase, domain 1"/>
    <property type="match status" value="1"/>
</dbReference>
<dbReference type="PANTHER" id="PTHR24058">
    <property type="entry name" value="DUAL SPECIFICITY PROTEIN KINASE"/>
    <property type="match status" value="1"/>
</dbReference>
<evidence type="ECO:0000256" key="7">
    <source>
        <dbReference type="SAM" id="MobiDB-lite"/>
    </source>
</evidence>
<proteinExistence type="predicted"/>
<evidence type="ECO:0000256" key="3">
    <source>
        <dbReference type="ARBA" id="ARBA00022741"/>
    </source>
</evidence>
<keyword evidence="2" id="KW-0808">Transferase</keyword>
<dbReference type="PROSITE" id="PS00107">
    <property type="entry name" value="PROTEIN_KINASE_ATP"/>
    <property type="match status" value="1"/>
</dbReference>
<dbReference type="Gene3D" id="1.10.510.10">
    <property type="entry name" value="Transferase(Phosphotransferase) domain 1"/>
    <property type="match status" value="1"/>
</dbReference>
<keyword evidence="3 6" id="KW-0547">Nucleotide-binding</keyword>
<evidence type="ECO:0000313" key="9">
    <source>
        <dbReference type="EMBL" id="CAG9327863.1"/>
    </source>
</evidence>
<evidence type="ECO:0000256" key="5">
    <source>
        <dbReference type="ARBA" id="ARBA00022840"/>
    </source>
</evidence>
<sequence>MENTLNSCSAKAHLINDNSSGNSGSDYLSSPVSQKLLRLTTISLTGLYNHIGRLQTREHLKRVLAGGVELKEGRYYVHGHIGSGSFGKVVEAFDRERNEKVAIKIIKHKLKLAKIAQREIETLKKLNEYDQEKGYIVRMLDHFEWNGHTCIVFEYLAKTLLQLLRDTDFKGLSLSEVRDFAWQLVLALCLLSRPKLKIIHCDLKPENIMLKVPDRSGIKIVDFGSSCEAGKTYYKCVQSMYYRAPEVILGQPYGHSIDMWSVGCILAELYIGRPLFCGRNEVDQMAKITELLGIPPNSILFWSEKLHNFFDVSGPPKLKHEPIHEDKNKQYPKSLKEALGIHLVKKDIDKHQNFLELIQKMLEYNPNKRISPIDALEHQFFKDGNIDGIIKYQAPPLKHAEYPVKRPTSLSMIHSSEVPWPINNFPCYAPKKQDSRYKLPWRPLVYPSQGTVSTLDSHETSPYSKQSTTGSQASSWYQSPLRVNSTEEIEVALKNAYINGTLIGRPASHNMMQYITSTNNSRPASHEMIQIPNDTPNSKSNVTPNF</sequence>
<organism evidence="9 10">
    <name type="scientific">Blepharisma stoltei</name>
    <dbReference type="NCBI Taxonomy" id="1481888"/>
    <lineage>
        <taxon>Eukaryota</taxon>
        <taxon>Sar</taxon>
        <taxon>Alveolata</taxon>
        <taxon>Ciliophora</taxon>
        <taxon>Postciliodesmatophora</taxon>
        <taxon>Heterotrichea</taxon>
        <taxon>Heterotrichida</taxon>
        <taxon>Blepharismidae</taxon>
        <taxon>Blepharisma</taxon>
    </lineage>
</organism>
<name>A0AAU9JWU0_9CILI</name>
<evidence type="ECO:0000256" key="1">
    <source>
        <dbReference type="ARBA" id="ARBA00022527"/>
    </source>
</evidence>
<protein>
    <recommendedName>
        <fullName evidence="8">Protein kinase domain-containing protein</fullName>
    </recommendedName>
</protein>
<dbReference type="InterPro" id="IPR000719">
    <property type="entry name" value="Prot_kinase_dom"/>
</dbReference>
<dbReference type="InterPro" id="IPR017441">
    <property type="entry name" value="Protein_kinase_ATP_BS"/>
</dbReference>
<evidence type="ECO:0000313" key="10">
    <source>
        <dbReference type="Proteomes" id="UP001162131"/>
    </source>
</evidence>
<comment type="caution">
    <text evidence="9">The sequence shown here is derived from an EMBL/GenBank/DDBJ whole genome shotgun (WGS) entry which is preliminary data.</text>
</comment>
<dbReference type="GO" id="GO:0005524">
    <property type="term" value="F:ATP binding"/>
    <property type="evidence" value="ECO:0007669"/>
    <property type="project" value="UniProtKB-UniRule"/>
</dbReference>
<dbReference type="Proteomes" id="UP001162131">
    <property type="component" value="Unassembled WGS sequence"/>
</dbReference>
<gene>
    <name evidence="9" type="ORF">BSTOLATCC_MIC44489</name>
</gene>
<dbReference type="SMART" id="SM00220">
    <property type="entry name" value="S_TKc"/>
    <property type="match status" value="1"/>
</dbReference>
<keyword evidence="5 6" id="KW-0067">ATP-binding</keyword>
<keyword evidence="1" id="KW-0723">Serine/threonine-protein kinase</keyword>
<keyword evidence="10" id="KW-1185">Reference proteome</keyword>
<feature type="binding site" evidence="6">
    <location>
        <position position="104"/>
    </location>
    <ligand>
        <name>ATP</name>
        <dbReference type="ChEBI" id="CHEBI:30616"/>
    </ligand>
</feature>
<keyword evidence="4" id="KW-0418">Kinase</keyword>
<accession>A0AAU9JWU0</accession>
<dbReference type="GO" id="GO:0004674">
    <property type="term" value="F:protein serine/threonine kinase activity"/>
    <property type="evidence" value="ECO:0007669"/>
    <property type="project" value="UniProtKB-KW"/>
</dbReference>
<evidence type="ECO:0000256" key="4">
    <source>
        <dbReference type="ARBA" id="ARBA00022777"/>
    </source>
</evidence>
<dbReference type="PROSITE" id="PS00108">
    <property type="entry name" value="PROTEIN_KINASE_ST"/>
    <property type="match status" value="1"/>
</dbReference>
<feature type="domain" description="Protein kinase" evidence="8">
    <location>
        <begin position="75"/>
        <end position="381"/>
    </location>
</feature>
<dbReference type="InterPro" id="IPR050494">
    <property type="entry name" value="Ser_Thr_dual-spec_kinase"/>
</dbReference>
<dbReference type="SUPFAM" id="SSF56112">
    <property type="entry name" value="Protein kinase-like (PK-like)"/>
    <property type="match status" value="1"/>
</dbReference>
<reference evidence="9" key="1">
    <citation type="submission" date="2021-09" db="EMBL/GenBank/DDBJ databases">
        <authorList>
            <consortium name="AG Swart"/>
            <person name="Singh M."/>
            <person name="Singh A."/>
            <person name="Seah K."/>
            <person name="Emmerich C."/>
        </authorList>
    </citation>
    <scope>NUCLEOTIDE SEQUENCE</scope>
    <source>
        <strain evidence="9">ATCC30299</strain>
    </source>
</reference>
<dbReference type="Pfam" id="PF00069">
    <property type="entry name" value="Pkinase"/>
    <property type="match status" value="1"/>
</dbReference>
<dbReference type="EMBL" id="CAJZBQ010000044">
    <property type="protein sequence ID" value="CAG9327863.1"/>
    <property type="molecule type" value="Genomic_DNA"/>
</dbReference>
<dbReference type="InterPro" id="IPR008271">
    <property type="entry name" value="Ser/Thr_kinase_AS"/>
</dbReference>